<dbReference type="OrthoDB" id="9991317at2759"/>
<evidence type="ECO:0000313" key="3">
    <source>
        <dbReference type="Proteomes" id="UP000184356"/>
    </source>
</evidence>
<sequence>MSQHIKSVQVFPGIQPLRPESNPARPGLHVEATKHLSQYDSTGDAAHLETAIQESKRAVDTTPHHNPSWRHQAGFLAFLYIHRYEKAGSTRDRQAGLELLRQIADDENYSSRFHNLGVLYYHTYEETGNVADLQAAISQFQEYRNRTAISDPHRACRIETLQIAHRKTTDAVPDLSSALQLLKRSLAAAPDHPEEACRTRALALTHQDLYSRSADQTHLDEAIGKYQEALKMTSKNSLDAVYCLDGLATVYYDKYLSTRDMGYMKTSILEYQRALDLLLAIFPDKAHEHQNEALKHKVSYIQSGSRVDIDRAISQYQKALDLLPENHPYRGDLLDCLVKAYSDKYHREYQSIKSCQRVIAEYQKALRITPIHEPCTNDVLIESPKSETESRSTDDVEEAKLMEASITAYQKWFWDSCRYYA</sequence>
<organism evidence="2 3">
    <name type="scientific">Aspergillus sydowii CBS 593.65</name>
    <dbReference type="NCBI Taxonomy" id="1036612"/>
    <lineage>
        <taxon>Eukaryota</taxon>
        <taxon>Fungi</taxon>
        <taxon>Dikarya</taxon>
        <taxon>Ascomycota</taxon>
        <taxon>Pezizomycotina</taxon>
        <taxon>Eurotiomycetes</taxon>
        <taxon>Eurotiomycetidae</taxon>
        <taxon>Eurotiales</taxon>
        <taxon>Aspergillaceae</taxon>
        <taxon>Aspergillus</taxon>
        <taxon>Aspergillus subgen. Nidulantes</taxon>
    </lineage>
</organism>
<dbReference type="InterPro" id="IPR011990">
    <property type="entry name" value="TPR-like_helical_dom_sf"/>
</dbReference>
<feature type="region of interest" description="Disordered" evidence="1">
    <location>
        <begin position="1"/>
        <end position="24"/>
    </location>
</feature>
<dbReference type="EMBL" id="KV878582">
    <property type="protein sequence ID" value="OJJ65384.1"/>
    <property type="molecule type" value="Genomic_DNA"/>
</dbReference>
<evidence type="ECO:0000256" key="1">
    <source>
        <dbReference type="SAM" id="MobiDB-lite"/>
    </source>
</evidence>
<dbReference type="STRING" id="1036612.A0A1L9U120"/>
<dbReference type="RefSeq" id="XP_040709190.1">
    <property type="nucleotide sequence ID" value="XM_040846031.1"/>
</dbReference>
<dbReference type="Proteomes" id="UP000184356">
    <property type="component" value="Unassembled WGS sequence"/>
</dbReference>
<dbReference type="GeneID" id="63762104"/>
<gene>
    <name evidence="2" type="ORF">ASPSYDRAFT_40197</name>
</gene>
<name>A0A1L9U120_9EURO</name>
<evidence type="ECO:0000313" key="2">
    <source>
        <dbReference type="EMBL" id="OJJ65384.1"/>
    </source>
</evidence>
<proteinExistence type="predicted"/>
<accession>A0A1L9U120</accession>
<keyword evidence="3" id="KW-1185">Reference proteome</keyword>
<protein>
    <submittedName>
        <fullName evidence="2">Uncharacterized protein</fullName>
    </submittedName>
</protein>
<dbReference type="VEuPathDB" id="FungiDB:ASPSYDRAFT_40197"/>
<dbReference type="Gene3D" id="1.25.40.10">
    <property type="entry name" value="Tetratricopeptide repeat domain"/>
    <property type="match status" value="2"/>
</dbReference>
<dbReference type="AlphaFoldDB" id="A0A1L9U120"/>
<reference evidence="3" key="1">
    <citation type="journal article" date="2017" name="Genome Biol.">
        <title>Comparative genomics reveals high biological diversity and specific adaptations in the industrially and medically important fungal genus Aspergillus.</title>
        <authorList>
            <person name="de Vries R.P."/>
            <person name="Riley R."/>
            <person name="Wiebenga A."/>
            <person name="Aguilar-Osorio G."/>
            <person name="Amillis S."/>
            <person name="Uchima C.A."/>
            <person name="Anderluh G."/>
            <person name="Asadollahi M."/>
            <person name="Askin M."/>
            <person name="Barry K."/>
            <person name="Battaglia E."/>
            <person name="Bayram O."/>
            <person name="Benocci T."/>
            <person name="Braus-Stromeyer S.A."/>
            <person name="Caldana C."/>
            <person name="Canovas D."/>
            <person name="Cerqueira G.C."/>
            <person name="Chen F."/>
            <person name="Chen W."/>
            <person name="Choi C."/>
            <person name="Clum A."/>
            <person name="Dos Santos R.A."/>
            <person name="Damasio A.R."/>
            <person name="Diallinas G."/>
            <person name="Emri T."/>
            <person name="Fekete E."/>
            <person name="Flipphi M."/>
            <person name="Freyberg S."/>
            <person name="Gallo A."/>
            <person name="Gournas C."/>
            <person name="Habgood R."/>
            <person name="Hainaut M."/>
            <person name="Harispe M.L."/>
            <person name="Henrissat B."/>
            <person name="Hilden K.S."/>
            <person name="Hope R."/>
            <person name="Hossain A."/>
            <person name="Karabika E."/>
            <person name="Karaffa L."/>
            <person name="Karanyi Z."/>
            <person name="Krasevec N."/>
            <person name="Kuo A."/>
            <person name="Kusch H."/>
            <person name="LaButti K."/>
            <person name="Lagendijk E.L."/>
            <person name="Lapidus A."/>
            <person name="Levasseur A."/>
            <person name="Lindquist E."/>
            <person name="Lipzen A."/>
            <person name="Logrieco A.F."/>
            <person name="MacCabe A."/>
            <person name="Maekelae M.R."/>
            <person name="Malavazi I."/>
            <person name="Melin P."/>
            <person name="Meyer V."/>
            <person name="Mielnichuk N."/>
            <person name="Miskei M."/>
            <person name="Molnar A.P."/>
            <person name="Mule G."/>
            <person name="Ngan C.Y."/>
            <person name="Orejas M."/>
            <person name="Orosz E."/>
            <person name="Ouedraogo J.P."/>
            <person name="Overkamp K.M."/>
            <person name="Park H.-S."/>
            <person name="Perrone G."/>
            <person name="Piumi F."/>
            <person name="Punt P.J."/>
            <person name="Ram A.F."/>
            <person name="Ramon A."/>
            <person name="Rauscher S."/>
            <person name="Record E."/>
            <person name="Riano-Pachon D.M."/>
            <person name="Robert V."/>
            <person name="Roehrig J."/>
            <person name="Ruller R."/>
            <person name="Salamov A."/>
            <person name="Salih N.S."/>
            <person name="Samson R.A."/>
            <person name="Sandor E."/>
            <person name="Sanguinetti M."/>
            <person name="Schuetze T."/>
            <person name="Sepcic K."/>
            <person name="Shelest E."/>
            <person name="Sherlock G."/>
            <person name="Sophianopoulou V."/>
            <person name="Squina F.M."/>
            <person name="Sun H."/>
            <person name="Susca A."/>
            <person name="Todd R.B."/>
            <person name="Tsang A."/>
            <person name="Unkles S.E."/>
            <person name="van de Wiele N."/>
            <person name="van Rossen-Uffink D."/>
            <person name="Oliveira J.V."/>
            <person name="Vesth T.C."/>
            <person name="Visser J."/>
            <person name="Yu J.-H."/>
            <person name="Zhou M."/>
            <person name="Andersen M.R."/>
            <person name="Archer D.B."/>
            <person name="Baker S.E."/>
            <person name="Benoit I."/>
            <person name="Brakhage A.A."/>
            <person name="Braus G.H."/>
            <person name="Fischer R."/>
            <person name="Frisvad J.C."/>
            <person name="Goldman G.H."/>
            <person name="Houbraken J."/>
            <person name="Oakley B."/>
            <person name="Pocsi I."/>
            <person name="Scazzocchio C."/>
            <person name="Seiboth B."/>
            <person name="vanKuyk P.A."/>
            <person name="Wortman J."/>
            <person name="Dyer P.S."/>
            <person name="Grigoriev I.V."/>
        </authorList>
    </citation>
    <scope>NUCLEOTIDE SEQUENCE [LARGE SCALE GENOMIC DNA]</scope>
    <source>
        <strain evidence="3">CBS 593.65</strain>
    </source>
</reference>